<feature type="binding site" evidence="1">
    <location>
        <position position="55"/>
    </location>
    <ligand>
        <name>2-oxoglutarate</name>
        <dbReference type="ChEBI" id="CHEBI:16810"/>
    </ligand>
</feature>
<dbReference type="Pfam" id="PF13532">
    <property type="entry name" value="2OG-FeII_Oxy_2"/>
    <property type="match status" value="1"/>
</dbReference>
<proteinExistence type="predicted"/>
<gene>
    <name evidence="3" type="ORF">PCON_13877</name>
</gene>
<dbReference type="PANTHER" id="PTHR31573">
    <property type="entry name" value="ALPHA-KETOGLUTARATE-DEPENDENT DIOXYGENASE ALKB HOMOLOG 2"/>
    <property type="match status" value="1"/>
</dbReference>
<sequence>MHVTSASCANLHHSHPVVRAAYDLLKGRVNWMHPEVGFNEILSVGDLENQAMNYHQDGEKGLGPTVASVPLGCPAEMCFRVKKTGNGLKISKPCLKLMLHHGDIMIMHGADIQRVYESNYEESESVIKAHFGRDMDWDAPIILGEVPEAATTALITGWSHYDPLNPDG</sequence>
<name>U4L9Q3_PYROM</name>
<accession>U4L9Q3</accession>
<dbReference type="SUPFAM" id="SSF51197">
    <property type="entry name" value="Clavaminate synthase-like"/>
    <property type="match status" value="1"/>
</dbReference>
<dbReference type="PANTHER" id="PTHR31573:SF4">
    <property type="entry name" value="FE2OG DIOXYGENASE DOMAIN-CONTAINING PROTEIN"/>
    <property type="match status" value="1"/>
</dbReference>
<dbReference type="InterPro" id="IPR027450">
    <property type="entry name" value="AlkB-like"/>
</dbReference>
<dbReference type="Gene3D" id="2.60.120.590">
    <property type="entry name" value="Alpha-ketoglutarate-dependent dioxygenase AlkB-like"/>
    <property type="match status" value="1"/>
</dbReference>
<dbReference type="GO" id="GO:0051747">
    <property type="term" value="F:cytosine C-5 DNA demethylase activity"/>
    <property type="evidence" value="ECO:0007669"/>
    <property type="project" value="TreeGrafter"/>
</dbReference>
<dbReference type="InterPro" id="IPR037151">
    <property type="entry name" value="AlkB-like_sf"/>
</dbReference>
<reference evidence="3 4" key="1">
    <citation type="journal article" date="2013" name="PLoS Genet.">
        <title>The genome and development-dependent transcriptomes of Pyronema confluens: a window into fungal evolution.</title>
        <authorList>
            <person name="Traeger S."/>
            <person name="Altegoer F."/>
            <person name="Freitag M."/>
            <person name="Gabaldon T."/>
            <person name="Kempken F."/>
            <person name="Kumar A."/>
            <person name="Marcet-Houben M."/>
            <person name="Poggeler S."/>
            <person name="Stajich J.E."/>
            <person name="Nowrousian M."/>
        </authorList>
    </citation>
    <scope>NUCLEOTIDE SEQUENCE [LARGE SCALE GENOMIC DNA]</scope>
    <source>
        <strain evidence="4">CBS 100304</strain>
        <tissue evidence="3">Vegetative mycelium</tissue>
    </source>
</reference>
<dbReference type="InterPro" id="IPR032852">
    <property type="entry name" value="ALKBH2"/>
</dbReference>
<dbReference type="GO" id="GO:0006307">
    <property type="term" value="P:DNA alkylation repair"/>
    <property type="evidence" value="ECO:0007669"/>
    <property type="project" value="TreeGrafter"/>
</dbReference>
<protein>
    <recommendedName>
        <fullName evidence="2">Alpha-ketoglutarate-dependent dioxygenase AlkB-like domain-containing protein</fullName>
    </recommendedName>
</protein>
<organism evidence="3 4">
    <name type="scientific">Pyronema omphalodes (strain CBS 100304)</name>
    <name type="common">Pyronema confluens</name>
    <dbReference type="NCBI Taxonomy" id="1076935"/>
    <lineage>
        <taxon>Eukaryota</taxon>
        <taxon>Fungi</taxon>
        <taxon>Dikarya</taxon>
        <taxon>Ascomycota</taxon>
        <taxon>Pezizomycotina</taxon>
        <taxon>Pezizomycetes</taxon>
        <taxon>Pezizales</taxon>
        <taxon>Pyronemataceae</taxon>
        <taxon>Pyronema</taxon>
    </lineage>
</organism>
<dbReference type="EMBL" id="HF935945">
    <property type="protein sequence ID" value="CCX14284.1"/>
    <property type="molecule type" value="Genomic_DNA"/>
</dbReference>
<dbReference type="GO" id="GO:0008198">
    <property type="term" value="F:ferrous iron binding"/>
    <property type="evidence" value="ECO:0007669"/>
    <property type="project" value="TreeGrafter"/>
</dbReference>
<evidence type="ECO:0000256" key="1">
    <source>
        <dbReference type="PIRSR" id="PIRSR632852-1"/>
    </source>
</evidence>
<dbReference type="GO" id="GO:0035516">
    <property type="term" value="F:broad specificity oxidative DNA demethylase activity"/>
    <property type="evidence" value="ECO:0007669"/>
    <property type="project" value="TreeGrafter"/>
</dbReference>
<evidence type="ECO:0000259" key="2">
    <source>
        <dbReference type="Pfam" id="PF13532"/>
    </source>
</evidence>
<dbReference type="OrthoDB" id="4845953at2759"/>
<feature type="domain" description="Alpha-ketoglutarate-dependent dioxygenase AlkB-like" evidence="2">
    <location>
        <begin position="49"/>
        <end position="118"/>
    </location>
</feature>
<dbReference type="AlphaFoldDB" id="U4L9Q3"/>
<keyword evidence="4" id="KW-1185">Reference proteome</keyword>
<evidence type="ECO:0000313" key="4">
    <source>
        <dbReference type="Proteomes" id="UP000018144"/>
    </source>
</evidence>
<evidence type="ECO:0000313" key="3">
    <source>
        <dbReference type="EMBL" id="CCX14284.1"/>
    </source>
</evidence>
<dbReference type="Proteomes" id="UP000018144">
    <property type="component" value="Unassembled WGS sequence"/>
</dbReference>
<dbReference type="STRING" id="1076935.U4L9Q3"/>